<organism evidence="2 3">
    <name type="scientific">Sporothrix schenckii 1099-18</name>
    <dbReference type="NCBI Taxonomy" id="1397361"/>
    <lineage>
        <taxon>Eukaryota</taxon>
        <taxon>Fungi</taxon>
        <taxon>Dikarya</taxon>
        <taxon>Ascomycota</taxon>
        <taxon>Pezizomycotina</taxon>
        <taxon>Sordariomycetes</taxon>
        <taxon>Sordariomycetidae</taxon>
        <taxon>Ophiostomatales</taxon>
        <taxon>Ophiostomataceae</taxon>
        <taxon>Sporothrix</taxon>
    </lineage>
</organism>
<dbReference type="KEGG" id="ssck:SPSK_07209"/>
<evidence type="ECO:0000256" key="1">
    <source>
        <dbReference type="SAM" id="SignalP"/>
    </source>
</evidence>
<feature type="signal peptide" evidence="1">
    <location>
        <begin position="1"/>
        <end position="17"/>
    </location>
</feature>
<evidence type="ECO:0008006" key="4">
    <source>
        <dbReference type="Google" id="ProtNLM"/>
    </source>
</evidence>
<keyword evidence="1" id="KW-0732">Signal</keyword>
<sequence>MSLRRLCLLTAASTVAGQQTGNHPDWPRWCGKVYESGYPSFNPGGQTVEPPRSPDGPFLYVQVTPRYSLYLDSEAQGEFVVRTTLSPYFGLELPSAPSSDGTGVDANRFLNFTISLDSQEDSDSDTTGTNNIKASNVLVRGAVRFNFSGVTTHDTIVPFNLTAASASLGGGPLNTSFAPQNVTLTGWVASPDGSSNVTYVAKSSNLFYLPDNATGSVSRLDNAYGGFMFRGARGQSTSNTSDSAGFRPYFPYGYYASYDGFLVGATDNASAAATIDPYAAFGLNAMTPLTQYPQSAAAFAYMADHTGLGIQFDLREGYTNQSWVAEQVTAARDNAALFSYWSADEPDGHQDPFQAPVQARDSIRRLDPYHPVAVVLNCQNYYFAEYAAGADVLMEDVYPIGINTTGVSKWGTVCNSTLGDCGCDNCRGGDYGIRDVADRLDDLARYEAWSGPQQGSPWPKTKIHNPQSFHGESYWARDPTPAEAWAMSLVAVNHGAQGLIAWVYPVQANTTAGSSDLPAAHGTLAQVLTRSPVVDFIVGNARPTRLPTATDHPNVDVACWRRGDHFLVSVVNAGYEDYGAAPANNSSTPPLTIPIPPTLWPAANRSYTHIEAVAWGGDQLEWSFAGNNLSTQHIPALSTGLIVLSV</sequence>
<dbReference type="GeneID" id="27669150"/>
<comment type="caution">
    <text evidence="2">The sequence shown here is derived from an EMBL/GenBank/DDBJ whole genome shotgun (WGS) entry which is preliminary data.</text>
</comment>
<proteinExistence type="predicted"/>
<dbReference type="Proteomes" id="UP000033710">
    <property type="component" value="Unassembled WGS sequence"/>
</dbReference>
<dbReference type="AlphaFoldDB" id="A0A0F2MK22"/>
<name>A0A0F2MK22_SPOSC</name>
<reference evidence="2 3" key="1">
    <citation type="journal article" date="2014" name="BMC Genomics">
        <title>Comparative genomics of the major fungal agents of human and animal Sporotrichosis: Sporothrix schenckii and Sporothrix brasiliensis.</title>
        <authorList>
            <person name="Teixeira M.M."/>
            <person name="de Almeida L.G."/>
            <person name="Kubitschek-Barreira P."/>
            <person name="Alves F.L."/>
            <person name="Kioshima E.S."/>
            <person name="Abadio A.K."/>
            <person name="Fernandes L."/>
            <person name="Derengowski L.S."/>
            <person name="Ferreira K.S."/>
            <person name="Souza R.C."/>
            <person name="Ruiz J.C."/>
            <person name="de Andrade N.C."/>
            <person name="Paes H.C."/>
            <person name="Nicola A.M."/>
            <person name="Albuquerque P."/>
            <person name="Gerber A.L."/>
            <person name="Martins V.P."/>
            <person name="Peconick L.D."/>
            <person name="Neto A.V."/>
            <person name="Chaucanez C.B."/>
            <person name="Silva P.A."/>
            <person name="Cunha O.L."/>
            <person name="de Oliveira F.F."/>
            <person name="dos Santos T.C."/>
            <person name="Barros A.L."/>
            <person name="Soares M.A."/>
            <person name="de Oliveira L.M."/>
            <person name="Marini M.M."/>
            <person name="Villalobos-Duno H."/>
            <person name="Cunha M.M."/>
            <person name="de Hoog S."/>
            <person name="da Silveira J.F."/>
            <person name="Henrissat B."/>
            <person name="Nino-Vega G.A."/>
            <person name="Cisalpino P.S."/>
            <person name="Mora-Montes H.M."/>
            <person name="Almeida S.R."/>
            <person name="Stajich J.E."/>
            <person name="Lopes-Bezerra L.M."/>
            <person name="Vasconcelos A.T."/>
            <person name="Felipe M.S."/>
        </authorList>
    </citation>
    <scope>NUCLEOTIDE SEQUENCE [LARGE SCALE GENOMIC DNA]</scope>
    <source>
        <strain evidence="2 3">1099-18</strain>
    </source>
</reference>
<dbReference type="VEuPathDB" id="FungiDB:SPSK_07209"/>
<dbReference type="RefSeq" id="XP_016591202.1">
    <property type="nucleotide sequence ID" value="XM_016733873.1"/>
</dbReference>
<feature type="chain" id="PRO_5002455402" description="Glycoside hydrolase subgroup catalytic core" evidence="1">
    <location>
        <begin position="18"/>
        <end position="646"/>
    </location>
</feature>
<evidence type="ECO:0000313" key="3">
    <source>
        <dbReference type="Proteomes" id="UP000033710"/>
    </source>
</evidence>
<accession>A0A0F2MK22</accession>
<gene>
    <name evidence="2" type="ORF">SPSK_07209</name>
</gene>
<protein>
    <recommendedName>
        <fullName evidence="4">Glycoside hydrolase subgroup catalytic core</fullName>
    </recommendedName>
</protein>
<dbReference type="OrthoDB" id="2338662at2759"/>
<dbReference type="EMBL" id="AXCR01000004">
    <property type="protein sequence ID" value="KJR88526.1"/>
    <property type="molecule type" value="Genomic_DNA"/>
</dbReference>
<evidence type="ECO:0000313" key="2">
    <source>
        <dbReference type="EMBL" id="KJR88526.1"/>
    </source>
</evidence>
<reference evidence="2 3" key="2">
    <citation type="journal article" date="2015" name="Eukaryot. Cell">
        <title>Asexual propagation of a virulent clone complex in a human and feline outbreak of sporotrichosis.</title>
        <authorList>
            <person name="Teixeira Mde M."/>
            <person name="Rodrigues A.M."/>
            <person name="Tsui C.K."/>
            <person name="de Almeida L.G."/>
            <person name="Van Diepeningen A.D."/>
            <person name="van den Ende B.G."/>
            <person name="Fernandes G.F."/>
            <person name="Kano R."/>
            <person name="Hamelin R.C."/>
            <person name="Lopes-Bezerra L.M."/>
            <person name="Vasconcelos A.T."/>
            <person name="de Hoog S."/>
            <person name="de Camargo Z.P."/>
            <person name="Felipe M.S."/>
        </authorList>
    </citation>
    <scope>NUCLEOTIDE SEQUENCE [LARGE SCALE GENOMIC DNA]</scope>
    <source>
        <strain evidence="2 3">1099-18</strain>
    </source>
</reference>